<reference evidence="1 2" key="1">
    <citation type="journal article" date="2014" name="Nat. Commun.">
        <title>Multiple recent horizontal transfers of a large genomic region in cheese making fungi.</title>
        <authorList>
            <person name="Cheeseman K."/>
            <person name="Ropars J."/>
            <person name="Renault P."/>
            <person name="Dupont J."/>
            <person name="Gouzy J."/>
            <person name="Branca A."/>
            <person name="Abraham A.L."/>
            <person name="Ceppi M."/>
            <person name="Conseiller E."/>
            <person name="Debuchy R."/>
            <person name="Malagnac F."/>
            <person name="Goarin A."/>
            <person name="Silar P."/>
            <person name="Lacoste S."/>
            <person name="Sallet E."/>
            <person name="Bensimon A."/>
            <person name="Giraud T."/>
            <person name="Brygoo Y."/>
        </authorList>
    </citation>
    <scope>NUCLEOTIDE SEQUENCE [LARGE SCALE GENOMIC DNA]</scope>
    <source>
        <strain evidence="2">FM 013</strain>
    </source>
</reference>
<proteinExistence type="predicted"/>
<evidence type="ECO:0000313" key="2">
    <source>
        <dbReference type="Proteomes" id="UP000053732"/>
    </source>
</evidence>
<dbReference type="EMBL" id="HG793147">
    <property type="protein sequence ID" value="CRL25354.1"/>
    <property type="molecule type" value="Genomic_DNA"/>
</dbReference>
<gene>
    <name evidence="1" type="ORF">PCAMFM013_S014g000250</name>
</gene>
<keyword evidence="2" id="KW-1185">Reference proteome</keyword>
<dbReference type="AlphaFoldDB" id="A0A0G4PGA4"/>
<dbReference type="Proteomes" id="UP000053732">
    <property type="component" value="Unassembled WGS sequence"/>
</dbReference>
<evidence type="ECO:0000313" key="1">
    <source>
        <dbReference type="EMBL" id="CRL25354.1"/>
    </source>
</evidence>
<organism evidence="1 2">
    <name type="scientific">Penicillium camemberti (strain FM 013)</name>
    <dbReference type="NCBI Taxonomy" id="1429867"/>
    <lineage>
        <taxon>Eukaryota</taxon>
        <taxon>Fungi</taxon>
        <taxon>Dikarya</taxon>
        <taxon>Ascomycota</taxon>
        <taxon>Pezizomycotina</taxon>
        <taxon>Eurotiomycetes</taxon>
        <taxon>Eurotiomycetidae</taxon>
        <taxon>Eurotiales</taxon>
        <taxon>Aspergillaceae</taxon>
        <taxon>Penicillium</taxon>
    </lineage>
</organism>
<protein>
    <submittedName>
        <fullName evidence="1">Str. FM013</fullName>
    </submittedName>
</protein>
<accession>A0A0G4PGA4</accession>
<name>A0A0G4PGA4_PENC3</name>
<sequence length="107" mass="12283">MADTPQRREDARRLLYTWKDCFARSRLCSLLSGRRSVGNLPASFIRNGAAASPTLITATLFQFRGRRNGFAQYDRHRLSGCWGFHQPTPAIPRDTVDKNNRQDLCRK</sequence>